<feature type="transmembrane region" description="Helical" evidence="5">
    <location>
        <begin position="19"/>
        <end position="36"/>
    </location>
</feature>
<dbReference type="Pfam" id="PF10292">
    <property type="entry name" value="7TM_GPCR_Srab"/>
    <property type="match status" value="1"/>
</dbReference>
<evidence type="ECO:0000313" key="6">
    <source>
        <dbReference type="EMBL" id="CAJ0603176.1"/>
    </source>
</evidence>
<evidence type="ECO:0000256" key="4">
    <source>
        <dbReference type="ARBA" id="ARBA00023136"/>
    </source>
</evidence>
<keyword evidence="4 5" id="KW-0472">Membrane</keyword>
<evidence type="ECO:0000313" key="7">
    <source>
        <dbReference type="Proteomes" id="UP001176961"/>
    </source>
</evidence>
<accession>A0AA36H3M7</accession>
<comment type="caution">
    <text evidence="6">The sequence shown here is derived from an EMBL/GenBank/DDBJ whole genome shotgun (WGS) entry which is preliminary data.</text>
</comment>
<protein>
    <submittedName>
        <fullName evidence="6">Uncharacterized protein</fullName>
    </submittedName>
</protein>
<keyword evidence="3 5" id="KW-1133">Transmembrane helix</keyword>
<reference evidence="6" key="1">
    <citation type="submission" date="2023-07" db="EMBL/GenBank/DDBJ databases">
        <authorList>
            <consortium name="CYATHOMIX"/>
        </authorList>
    </citation>
    <scope>NUCLEOTIDE SEQUENCE</scope>
    <source>
        <strain evidence="6">N/A</strain>
    </source>
</reference>
<organism evidence="6 7">
    <name type="scientific">Cylicocyclus nassatus</name>
    <name type="common">Nematode worm</name>
    <dbReference type="NCBI Taxonomy" id="53992"/>
    <lineage>
        <taxon>Eukaryota</taxon>
        <taxon>Metazoa</taxon>
        <taxon>Ecdysozoa</taxon>
        <taxon>Nematoda</taxon>
        <taxon>Chromadorea</taxon>
        <taxon>Rhabditida</taxon>
        <taxon>Rhabditina</taxon>
        <taxon>Rhabditomorpha</taxon>
        <taxon>Strongyloidea</taxon>
        <taxon>Strongylidae</taxon>
        <taxon>Cylicocyclus</taxon>
    </lineage>
</organism>
<comment type="subcellular location">
    <subcellularLocation>
        <location evidence="1">Membrane</location>
        <topology evidence="1">Multi-pass membrane protein</topology>
    </subcellularLocation>
</comment>
<dbReference type="EMBL" id="CATQJL010000305">
    <property type="protein sequence ID" value="CAJ0603176.1"/>
    <property type="molecule type" value="Genomic_DNA"/>
</dbReference>
<gene>
    <name evidence="6" type="ORF">CYNAS_LOCUS15159</name>
</gene>
<keyword evidence="2 5" id="KW-0812">Transmembrane</keyword>
<dbReference type="AlphaFoldDB" id="A0AA36H3M7"/>
<dbReference type="GO" id="GO:0016020">
    <property type="term" value="C:membrane"/>
    <property type="evidence" value="ECO:0007669"/>
    <property type="project" value="UniProtKB-SubCell"/>
</dbReference>
<name>A0AA36H3M7_CYLNA</name>
<dbReference type="Proteomes" id="UP001176961">
    <property type="component" value="Unassembled WGS sequence"/>
</dbReference>
<proteinExistence type="predicted"/>
<evidence type="ECO:0000256" key="5">
    <source>
        <dbReference type="SAM" id="Phobius"/>
    </source>
</evidence>
<keyword evidence="7" id="KW-1185">Reference proteome</keyword>
<evidence type="ECO:0000256" key="3">
    <source>
        <dbReference type="ARBA" id="ARBA00022989"/>
    </source>
</evidence>
<sequence length="70" mass="7666">MVVERCVATVLVNVYERRFQSLGILVAVIALFISLVETCGGYKDVVGNQLMTNSFIHPGCKQTSAAIEDF</sequence>
<dbReference type="InterPro" id="IPR019408">
    <property type="entry name" value="7TM_GPCR_serpentine_rcpt_Srab"/>
</dbReference>
<evidence type="ECO:0000256" key="1">
    <source>
        <dbReference type="ARBA" id="ARBA00004141"/>
    </source>
</evidence>
<evidence type="ECO:0000256" key="2">
    <source>
        <dbReference type="ARBA" id="ARBA00022692"/>
    </source>
</evidence>